<dbReference type="InterPro" id="IPR002347">
    <property type="entry name" value="SDR_fam"/>
</dbReference>
<dbReference type="FunFam" id="3.40.50.720:FF:000047">
    <property type="entry name" value="NADP-dependent L-serine/L-allo-threonine dehydrogenase"/>
    <property type="match status" value="1"/>
</dbReference>
<comment type="caution">
    <text evidence="4">The sequence shown here is derived from an EMBL/GenBank/DDBJ whole genome shotgun (WGS) entry which is preliminary data.</text>
</comment>
<gene>
    <name evidence="4" type="ORF">ENJ74_02765</name>
</gene>
<dbReference type="PRINTS" id="PR00080">
    <property type="entry name" value="SDRFAMILY"/>
</dbReference>
<protein>
    <submittedName>
        <fullName evidence="4">SDR family NAD(P)-dependent oxidoreductase</fullName>
    </submittedName>
</protein>
<dbReference type="Proteomes" id="UP000885722">
    <property type="component" value="Unassembled WGS sequence"/>
</dbReference>
<comment type="similarity">
    <text evidence="1 3">Belongs to the short-chain dehydrogenases/reductases (SDR) family.</text>
</comment>
<evidence type="ECO:0000256" key="1">
    <source>
        <dbReference type="ARBA" id="ARBA00006484"/>
    </source>
</evidence>
<dbReference type="PANTHER" id="PTHR42901:SF1">
    <property type="entry name" value="ALCOHOL DEHYDROGENASE"/>
    <property type="match status" value="1"/>
</dbReference>
<keyword evidence="2" id="KW-0560">Oxidoreductase</keyword>
<evidence type="ECO:0000313" key="4">
    <source>
        <dbReference type="EMBL" id="HFC03774.1"/>
    </source>
</evidence>
<dbReference type="Gene3D" id="3.40.50.720">
    <property type="entry name" value="NAD(P)-binding Rossmann-like Domain"/>
    <property type="match status" value="1"/>
</dbReference>
<dbReference type="PANTHER" id="PTHR42901">
    <property type="entry name" value="ALCOHOL DEHYDROGENASE"/>
    <property type="match status" value="1"/>
</dbReference>
<proteinExistence type="inferred from homology"/>
<name>A0A7V2SJ14_9BACT</name>
<dbReference type="EMBL" id="DRNO01000186">
    <property type="protein sequence ID" value="HFC03774.1"/>
    <property type="molecule type" value="Genomic_DNA"/>
</dbReference>
<dbReference type="GO" id="GO:0016616">
    <property type="term" value="F:oxidoreductase activity, acting on the CH-OH group of donors, NAD or NADP as acceptor"/>
    <property type="evidence" value="ECO:0007669"/>
    <property type="project" value="UniProtKB-ARBA"/>
</dbReference>
<organism evidence="4">
    <name type="scientific">Nitratifractor salsuginis</name>
    <dbReference type="NCBI Taxonomy" id="269261"/>
    <lineage>
        <taxon>Bacteria</taxon>
        <taxon>Pseudomonadati</taxon>
        <taxon>Campylobacterota</taxon>
        <taxon>Epsilonproteobacteria</taxon>
        <taxon>Campylobacterales</taxon>
        <taxon>Sulfurovaceae</taxon>
        <taxon>Nitratifractor</taxon>
    </lineage>
</organism>
<dbReference type="AlphaFoldDB" id="A0A7V2SJ14"/>
<accession>A0A7V2SJ14</accession>
<reference evidence="4" key="1">
    <citation type="journal article" date="2020" name="mSystems">
        <title>Genome- and Community-Level Interaction Insights into Carbon Utilization and Element Cycling Functions of Hydrothermarchaeota in Hydrothermal Sediment.</title>
        <authorList>
            <person name="Zhou Z."/>
            <person name="Liu Y."/>
            <person name="Xu W."/>
            <person name="Pan J."/>
            <person name="Luo Z.H."/>
            <person name="Li M."/>
        </authorList>
    </citation>
    <scope>NUCLEOTIDE SEQUENCE [LARGE SCALE GENOMIC DNA]</scope>
    <source>
        <strain evidence="4">HyVt-513</strain>
    </source>
</reference>
<dbReference type="PRINTS" id="PR00081">
    <property type="entry name" value="GDHRDH"/>
</dbReference>
<dbReference type="Pfam" id="PF00106">
    <property type="entry name" value="adh_short"/>
    <property type="match status" value="1"/>
</dbReference>
<dbReference type="InterPro" id="IPR036291">
    <property type="entry name" value="NAD(P)-bd_dom_sf"/>
</dbReference>
<evidence type="ECO:0000256" key="2">
    <source>
        <dbReference type="ARBA" id="ARBA00023002"/>
    </source>
</evidence>
<dbReference type="SUPFAM" id="SSF51735">
    <property type="entry name" value="NAD(P)-binding Rossmann-fold domains"/>
    <property type="match status" value="1"/>
</dbReference>
<evidence type="ECO:0000256" key="3">
    <source>
        <dbReference type="RuleBase" id="RU000363"/>
    </source>
</evidence>
<sequence>MTNRIEGKTALVTGATAGIGEAIARGLAAAGVHLILTGRRTERLEALAKELENREAVAVMTLKLDVRDREAVERELPPILEKSPVDILVNNAGLALGLEPLDRGSVEEWEQMIDTNIKGLLYITRLVMGRMRERNRGHILNLGSIAGESAYPGGNVYCATKAAVHMLTEAMNADALGTRIRIGTLAPGAVDTEFSDVRFGGDRAKRDAVYEGYTPLNAEDIADLALYILNVPEHVNIQHARIMPTAQRNPYLLDREGTI</sequence>